<name>X1NPA8_9ZZZZ</name>
<dbReference type="SUPFAM" id="SSF55347">
    <property type="entry name" value="Glyceraldehyde-3-phosphate dehydrogenase-like, C-terminal domain"/>
    <property type="match status" value="1"/>
</dbReference>
<dbReference type="InterPro" id="IPR058924">
    <property type="entry name" value="AGPR_dimerisation_dom"/>
</dbReference>
<feature type="domain" description="N-acetyl-gamma-glutamyl-phosphate reductase dimerisation" evidence="1">
    <location>
        <begin position="3"/>
        <end position="94"/>
    </location>
</feature>
<protein>
    <recommendedName>
        <fullName evidence="1">N-acetyl-gamma-glutamyl-phosphate reductase dimerisation domain-containing protein</fullName>
    </recommendedName>
</protein>
<dbReference type="PANTHER" id="PTHR32338">
    <property type="entry name" value="N-ACETYL-GAMMA-GLUTAMYL-PHOSPHATE REDUCTASE, CHLOROPLASTIC-RELATED-RELATED"/>
    <property type="match status" value="1"/>
</dbReference>
<organism evidence="2">
    <name type="scientific">marine sediment metagenome</name>
    <dbReference type="NCBI Taxonomy" id="412755"/>
    <lineage>
        <taxon>unclassified sequences</taxon>
        <taxon>metagenomes</taxon>
        <taxon>ecological metagenomes</taxon>
    </lineage>
</organism>
<dbReference type="AlphaFoldDB" id="X1NPA8"/>
<dbReference type="Gene3D" id="3.30.360.10">
    <property type="entry name" value="Dihydrodipicolinate Reductase, domain 2"/>
    <property type="match status" value="1"/>
</dbReference>
<dbReference type="PANTHER" id="PTHR32338:SF10">
    <property type="entry name" value="N-ACETYL-GAMMA-GLUTAMYL-PHOSPHATE REDUCTASE, CHLOROPLASTIC-RELATED"/>
    <property type="match status" value="1"/>
</dbReference>
<proteinExistence type="predicted"/>
<evidence type="ECO:0000259" key="1">
    <source>
        <dbReference type="Pfam" id="PF22698"/>
    </source>
</evidence>
<gene>
    <name evidence="2" type="ORF">S06H3_45324</name>
</gene>
<sequence length="126" mass="13837">ESPSVTFVPHLLPMTRGILTTAYAPLISGKIAAGKKGEQELRNLYLDFYKDEPFVRVVESPPHTKHTWGNNFCLIHPTIDHRTGKLIVISCLDNLVKGAAGQAIQNMNLMLGLPETTGLEALAIYP</sequence>
<reference evidence="2" key="1">
    <citation type="journal article" date="2014" name="Front. Microbiol.">
        <title>High frequency of phylogenetically diverse reductive dehalogenase-homologous genes in deep subseafloor sedimentary metagenomes.</title>
        <authorList>
            <person name="Kawai M."/>
            <person name="Futagami T."/>
            <person name="Toyoda A."/>
            <person name="Takaki Y."/>
            <person name="Nishi S."/>
            <person name="Hori S."/>
            <person name="Arai W."/>
            <person name="Tsubouchi T."/>
            <person name="Morono Y."/>
            <person name="Uchiyama I."/>
            <person name="Ito T."/>
            <person name="Fujiyama A."/>
            <person name="Inagaki F."/>
            <person name="Takami H."/>
        </authorList>
    </citation>
    <scope>NUCLEOTIDE SEQUENCE</scope>
    <source>
        <strain evidence="2">Expedition CK06-06</strain>
    </source>
</reference>
<dbReference type="Pfam" id="PF22698">
    <property type="entry name" value="Semialdhyde_dhC_1"/>
    <property type="match status" value="1"/>
</dbReference>
<comment type="caution">
    <text evidence="2">The sequence shown here is derived from an EMBL/GenBank/DDBJ whole genome shotgun (WGS) entry which is preliminary data.</text>
</comment>
<feature type="non-terminal residue" evidence="2">
    <location>
        <position position="1"/>
    </location>
</feature>
<dbReference type="InterPro" id="IPR050085">
    <property type="entry name" value="AGPR"/>
</dbReference>
<evidence type="ECO:0000313" key="2">
    <source>
        <dbReference type="EMBL" id="GAI45882.1"/>
    </source>
</evidence>
<accession>X1NPA8</accession>
<dbReference type="EMBL" id="BARV01028282">
    <property type="protein sequence ID" value="GAI45882.1"/>
    <property type="molecule type" value="Genomic_DNA"/>
</dbReference>